<keyword evidence="2" id="KW-0472">Membrane</keyword>
<accession>A0A255DFH6</accession>
<keyword evidence="4" id="KW-1185">Reference proteome</keyword>
<evidence type="ECO:0000256" key="2">
    <source>
        <dbReference type="SAM" id="Phobius"/>
    </source>
</evidence>
<keyword evidence="2" id="KW-1133">Transmembrane helix</keyword>
<feature type="compositionally biased region" description="Low complexity" evidence="1">
    <location>
        <begin position="186"/>
        <end position="204"/>
    </location>
</feature>
<dbReference type="EMBL" id="NOZR01000013">
    <property type="protein sequence ID" value="OYN78207.1"/>
    <property type="molecule type" value="Genomic_DNA"/>
</dbReference>
<evidence type="ECO:0000313" key="3">
    <source>
        <dbReference type="EMBL" id="OYN78207.1"/>
    </source>
</evidence>
<gene>
    <name evidence="3" type="ORF">CG716_16505</name>
</gene>
<reference evidence="3 4" key="1">
    <citation type="submission" date="2017-07" db="EMBL/GenBank/DDBJ databases">
        <title>The new phylogeny of genus Mycobacterium.</title>
        <authorList>
            <person name="Tortoli E."/>
            <person name="Trovato A."/>
            <person name="Cirillo D.M."/>
        </authorList>
    </citation>
    <scope>NUCLEOTIDE SEQUENCE [LARGE SCALE GENOMIC DNA]</scope>
    <source>
        <strain evidence="3 4">ATCC 33027</strain>
    </source>
</reference>
<dbReference type="Proteomes" id="UP000216063">
    <property type="component" value="Unassembled WGS sequence"/>
</dbReference>
<proteinExistence type="predicted"/>
<keyword evidence="2" id="KW-0812">Transmembrane</keyword>
<evidence type="ECO:0000256" key="1">
    <source>
        <dbReference type="SAM" id="MobiDB-lite"/>
    </source>
</evidence>
<sequence length="212" mass="21235">MIVALGLTLAPPPALHGVSSQIEARVMQLDAAVAAQVPPVAAGVRPASAAAISAVAAVTPTTNPLTSVAQGLQSLTQQLRSFVVGVVGEIAFVSFLGFIAVYDLLFLPLLGPDGQLPSWVVQLESWVAKVIQGVAAVLPVNAASSVVKPNNPGMQADSAKPKHVADTPIVATPALLAAGAGHPKNTATVAVPTTKKTAAPAAATGQGRSGRK</sequence>
<feature type="transmembrane region" description="Helical" evidence="2">
    <location>
        <begin position="82"/>
        <end position="105"/>
    </location>
</feature>
<name>A0A255DFH6_9MYCO</name>
<protein>
    <submittedName>
        <fullName evidence="3">Uncharacterized protein</fullName>
    </submittedName>
</protein>
<dbReference type="AlphaFoldDB" id="A0A255DFH6"/>
<comment type="caution">
    <text evidence="3">The sequence shown here is derived from an EMBL/GenBank/DDBJ whole genome shotgun (WGS) entry which is preliminary data.</text>
</comment>
<evidence type="ECO:0000313" key="4">
    <source>
        <dbReference type="Proteomes" id="UP000216063"/>
    </source>
</evidence>
<feature type="region of interest" description="Disordered" evidence="1">
    <location>
        <begin position="186"/>
        <end position="212"/>
    </location>
</feature>
<organism evidence="3 4">
    <name type="scientific">Mycolicibacterium sphagni</name>
    <dbReference type="NCBI Taxonomy" id="1786"/>
    <lineage>
        <taxon>Bacteria</taxon>
        <taxon>Bacillati</taxon>
        <taxon>Actinomycetota</taxon>
        <taxon>Actinomycetes</taxon>
        <taxon>Mycobacteriales</taxon>
        <taxon>Mycobacteriaceae</taxon>
        <taxon>Mycolicibacterium</taxon>
    </lineage>
</organism>